<evidence type="ECO:0000313" key="3">
    <source>
        <dbReference type="Proteomes" id="UP000220828"/>
    </source>
</evidence>
<dbReference type="OrthoDB" id="1111222at2"/>
<feature type="transmembrane region" description="Helical" evidence="1">
    <location>
        <begin position="264"/>
        <end position="282"/>
    </location>
</feature>
<dbReference type="Proteomes" id="UP000220828">
    <property type="component" value="Unassembled WGS sequence"/>
</dbReference>
<proteinExistence type="predicted"/>
<evidence type="ECO:0008006" key="4">
    <source>
        <dbReference type="Google" id="ProtNLM"/>
    </source>
</evidence>
<evidence type="ECO:0000256" key="1">
    <source>
        <dbReference type="SAM" id="Phobius"/>
    </source>
</evidence>
<sequence length="396" mass="46344">MSNTFKIYFGLLLIIIVGIIIIDSNIPKPIDWTASYDTDDKIPYGLYVFDKEIVGFFKDQKVEKVTETPYEFFSKYESESSKVAKYTISGTYIYIKNYSDYDTESCKSLLQFVKEGHTVFLSHKVFPKTILDTLHVELKQDFHKKNSTWMANPNVSSVKYAIAEGSGNYYFSKIDTLKTLVLGYQSGDSTRVNYIKVPFGKGQFLLHSLPISFTNFYLLKNNNYEYSEKVLSYIPKSTIYWHTKNQKRTSISSSPMRFILSKPALQWAWYFVWIGLLLFVIFNSKRRQRSIPILEPLTNSTIEFTQTIGNLYFQEGDINYIFDKKIIYFLERIRTEFLIDTTHLDEHFIKKLHQKSNKNLVDIEKVVFLIQQFNQTNRNATQDDLIALDQAIEKII</sequence>
<reference evidence="2 3" key="1">
    <citation type="submission" date="2017-09" db="EMBL/GenBank/DDBJ databases">
        <title>Whole genomes of Flavobacteriaceae.</title>
        <authorList>
            <person name="Stine C."/>
            <person name="Li C."/>
            <person name="Tadesse D."/>
        </authorList>
    </citation>
    <scope>NUCLEOTIDE SEQUENCE [LARGE SCALE GENOMIC DNA]</scope>
    <source>
        <strain evidence="2 3">ATCC 35036</strain>
    </source>
</reference>
<dbReference type="EMBL" id="PCMW01000032">
    <property type="protein sequence ID" value="PDS25164.1"/>
    <property type="molecule type" value="Genomic_DNA"/>
</dbReference>
<keyword evidence="1" id="KW-1133">Transmembrane helix</keyword>
<keyword evidence="1" id="KW-0812">Transmembrane</keyword>
<accession>A0A2H3KWM2</accession>
<dbReference type="RefSeq" id="WP_097553834.1">
    <property type="nucleotide sequence ID" value="NZ_PCMW01000032.1"/>
</dbReference>
<keyword evidence="1" id="KW-0472">Membrane</keyword>
<gene>
    <name evidence="2" type="ORF">B0A77_05675</name>
</gene>
<organism evidence="2 3">
    <name type="scientific">Flavobacterium branchiophilum</name>
    <dbReference type="NCBI Taxonomy" id="55197"/>
    <lineage>
        <taxon>Bacteria</taxon>
        <taxon>Pseudomonadati</taxon>
        <taxon>Bacteroidota</taxon>
        <taxon>Flavobacteriia</taxon>
        <taxon>Flavobacteriales</taxon>
        <taxon>Flavobacteriaceae</taxon>
        <taxon>Flavobacterium</taxon>
    </lineage>
</organism>
<protein>
    <recommendedName>
        <fullName evidence="4">DUF4350 domain-containing protein</fullName>
    </recommendedName>
</protein>
<evidence type="ECO:0000313" key="2">
    <source>
        <dbReference type="EMBL" id="PDS25164.1"/>
    </source>
</evidence>
<comment type="caution">
    <text evidence="2">The sequence shown here is derived from an EMBL/GenBank/DDBJ whole genome shotgun (WGS) entry which is preliminary data.</text>
</comment>
<feature type="transmembrane region" description="Helical" evidence="1">
    <location>
        <begin position="7"/>
        <end position="26"/>
    </location>
</feature>
<name>A0A2H3KWM2_9FLAO</name>
<dbReference type="AlphaFoldDB" id="A0A2H3KWM2"/>